<organism evidence="2 3">
    <name type="scientific">Plakobranchus ocellatus</name>
    <dbReference type="NCBI Taxonomy" id="259542"/>
    <lineage>
        <taxon>Eukaryota</taxon>
        <taxon>Metazoa</taxon>
        <taxon>Spiralia</taxon>
        <taxon>Lophotrochozoa</taxon>
        <taxon>Mollusca</taxon>
        <taxon>Gastropoda</taxon>
        <taxon>Heterobranchia</taxon>
        <taxon>Euthyneura</taxon>
        <taxon>Panpulmonata</taxon>
        <taxon>Sacoglossa</taxon>
        <taxon>Placobranchoidea</taxon>
        <taxon>Plakobranchidae</taxon>
        <taxon>Plakobranchus</taxon>
    </lineage>
</organism>
<keyword evidence="3" id="KW-1185">Reference proteome</keyword>
<sequence>MYSPLPLWLSVAFSQLRVYVEPTANGVTCGVLTAAVVQAVLFVEPAVTYIIVGILTGADARAIAFVTTGIVAPAVMFASFIAFGVTCGVAAVVAVEFTAIVGACAI</sequence>
<feature type="transmembrane region" description="Helical" evidence="1">
    <location>
        <begin position="88"/>
        <end position="105"/>
    </location>
</feature>
<evidence type="ECO:0000313" key="3">
    <source>
        <dbReference type="Proteomes" id="UP000735302"/>
    </source>
</evidence>
<gene>
    <name evidence="2" type="ORF">PoB_002939800</name>
</gene>
<reference evidence="2 3" key="1">
    <citation type="journal article" date="2021" name="Elife">
        <title>Chloroplast acquisition without the gene transfer in kleptoplastic sea slugs, Plakobranchus ocellatus.</title>
        <authorList>
            <person name="Maeda T."/>
            <person name="Takahashi S."/>
            <person name="Yoshida T."/>
            <person name="Shimamura S."/>
            <person name="Takaki Y."/>
            <person name="Nagai Y."/>
            <person name="Toyoda A."/>
            <person name="Suzuki Y."/>
            <person name="Arimoto A."/>
            <person name="Ishii H."/>
            <person name="Satoh N."/>
            <person name="Nishiyama T."/>
            <person name="Hasebe M."/>
            <person name="Maruyama T."/>
            <person name="Minagawa J."/>
            <person name="Obokata J."/>
            <person name="Shigenobu S."/>
        </authorList>
    </citation>
    <scope>NUCLEOTIDE SEQUENCE [LARGE SCALE GENOMIC DNA]</scope>
</reference>
<comment type="caution">
    <text evidence="2">The sequence shown here is derived from an EMBL/GenBank/DDBJ whole genome shotgun (WGS) entry which is preliminary data.</text>
</comment>
<dbReference type="Proteomes" id="UP000735302">
    <property type="component" value="Unassembled WGS sequence"/>
</dbReference>
<proteinExistence type="predicted"/>
<keyword evidence="1" id="KW-1133">Transmembrane helix</keyword>
<evidence type="ECO:0000256" key="1">
    <source>
        <dbReference type="SAM" id="Phobius"/>
    </source>
</evidence>
<accession>A0AAV4A8C4</accession>
<keyword evidence="1" id="KW-0472">Membrane</keyword>
<keyword evidence="1" id="KW-0812">Transmembrane</keyword>
<dbReference type="AlphaFoldDB" id="A0AAV4A8C4"/>
<protein>
    <submittedName>
        <fullName evidence="2">Uncharacterized protein</fullName>
    </submittedName>
</protein>
<name>A0AAV4A8C4_9GAST</name>
<feature type="transmembrane region" description="Helical" evidence="1">
    <location>
        <begin position="30"/>
        <end position="55"/>
    </location>
</feature>
<evidence type="ECO:0000313" key="2">
    <source>
        <dbReference type="EMBL" id="GFO02893.1"/>
    </source>
</evidence>
<dbReference type="EMBL" id="BLXT01003659">
    <property type="protein sequence ID" value="GFO02893.1"/>
    <property type="molecule type" value="Genomic_DNA"/>
</dbReference>